<comment type="similarity">
    <text evidence="2">Belongs to the WD repeat SEC13 family.</text>
</comment>
<keyword evidence="3" id="KW-0813">Transport</keyword>
<gene>
    <name evidence="11" type="primary">SEH1</name>
    <name evidence="11" type="ORF">HK105_201834</name>
</gene>
<keyword evidence="8" id="KW-0811">Translocation</keyword>
<name>A0ABR4NFX5_9FUNG</name>
<evidence type="ECO:0000256" key="7">
    <source>
        <dbReference type="ARBA" id="ARBA00022927"/>
    </source>
</evidence>
<feature type="repeat" description="WD" evidence="10">
    <location>
        <begin position="8"/>
        <end position="40"/>
    </location>
</feature>
<dbReference type="PROSITE" id="PS50294">
    <property type="entry name" value="WD_REPEATS_REGION"/>
    <property type="match status" value="2"/>
</dbReference>
<dbReference type="InterPro" id="IPR001680">
    <property type="entry name" value="WD40_rpt"/>
</dbReference>
<evidence type="ECO:0000256" key="5">
    <source>
        <dbReference type="ARBA" id="ARBA00022737"/>
    </source>
</evidence>
<evidence type="ECO:0000256" key="2">
    <source>
        <dbReference type="ARBA" id="ARBA00010102"/>
    </source>
</evidence>
<keyword evidence="9" id="KW-0539">Nucleus</keyword>
<dbReference type="SMART" id="SM00320">
    <property type="entry name" value="WD40"/>
    <property type="match status" value="6"/>
</dbReference>
<evidence type="ECO:0000256" key="9">
    <source>
        <dbReference type="ARBA" id="ARBA00023242"/>
    </source>
</evidence>
<evidence type="ECO:0000256" key="6">
    <source>
        <dbReference type="ARBA" id="ARBA00022816"/>
    </source>
</evidence>
<evidence type="ECO:0000313" key="11">
    <source>
        <dbReference type="EMBL" id="KAL2918433.1"/>
    </source>
</evidence>
<dbReference type="InterPro" id="IPR037363">
    <property type="entry name" value="Sec13/Seh1_fam"/>
</dbReference>
<organism evidence="11 12">
    <name type="scientific">Polyrhizophydium stewartii</name>
    <dbReference type="NCBI Taxonomy" id="2732419"/>
    <lineage>
        <taxon>Eukaryota</taxon>
        <taxon>Fungi</taxon>
        <taxon>Fungi incertae sedis</taxon>
        <taxon>Chytridiomycota</taxon>
        <taxon>Chytridiomycota incertae sedis</taxon>
        <taxon>Chytridiomycetes</taxon>
        <taxon>Rhizophydiales</taxon>
        <taxon>Rhizophydiales incertae sedis</taxon>
        <taxon>Polyrhizophydium</taxon>
    </lineage>
</organism>
<dbReference type="Pfam" id="PF00400">
    <property type="entry name" value="WD40"/>
    <property type="match status" value="4"/>
</dbReference>
<dbReference type="EMBL" id="JADGIZ020000006">
    <property type="protein sequence ID" value="KAL2918433.1"/>
    <property type="molecule type" value="Genomic_DNA"/>
</dbReference>
<accession>A0ABR4NFX5</accession>
<dbReference type="InterPro" id="IPR036322">
    <property type="entry name" value="WD40_repeat_dom_sf"/>
</dbReference>
<evidence type="ECO:0000256" key="3">
    <source>
        <dbReference type="ARBA" id="ARBA00022448"/>
    </source>
</evidence>
<dbReference type="PANTHER" id="PTHR11024">
    <property type="entry name" value="NUCLEAR PORE COMPLEX PROTEIN SEC13 / SEH1 FAMILY MEMBER"/>
    <property type="match status" value="1"/>
</dbReference>
<keyword evidence="11" id="KW-0378">Hydrolase</keyword>
<proteinExistence type="inferred from homology"/>
<protein>
    <submittedName>
        <fullName evidence="11">Epoxide hydrolase, soluble (SEH)</fullName>
    </submittedName>
</protein>
<evidence type="ECO:0000256" key="8">
    <source>
        <dbReference type="ARBA" id="ARBA00023132"/>
    </source>
</evidence>
<keyword evidence="6" id="KW-0509">mRNA transport</keyword>
<keyword evidence="7" id="KW-0653">Protein transport</keyword>
<dbReference type="PANTHER" id="PTHR11024:SF3">
    <property type="entry name" value="NUCLEOPORIN SEH1"/>
    <property type="match status" value="1"/>
</dbReference>
<evidence type="ECO:0000256" key="4">
    <source>
        <dbReference type="ARBA" id="ARBA00022574"/>
    </source>
</evidence>
<comment type="subcellular location">
    <subcellularLocation>
        <location evidence="1">Nucleus</location>
        <location evidence="1">Nuclear pore complex</location>
    </subcellularLocation>
</comment>
<sequence>MTQLTTFEAGHEDLIHGVAYDFYGTKLATCSSDQRIKVWEADDTGAWVLNEVIKARAAGLRPASSVIKVAWAHPEFGLVFASCSADRQIRVWEEQEHEQRRSGHRWVKRAELTDAKGSVHDIEFAPNHFGAKLASIGADGHLRIYEAMDPIKLHEWTLMDDIEIAPGISKESEGLFCLSWCQSRMEPQMMVVGCGRDNTARIYRQDSHNKWVAYEQLPGHGDVICDVAWAPSMGRTYHLIATACKDGHVRIFKLTDESSGSGGAAVIPQGGQVRRRFRVECVADLRDHNAEVWRVEWNITGTILSSSGDDGKVRMWKASFTEGWKCISVMGAEFDGDAPTK</sequence>
<keyword evidence="5" id="KW-0677">Repeat</keyword>
<evidence type="ECO:0000256" key="1">
    <source>
        <dbReference type="ARBA" id="ARBA00004567"/>
    </source>
</evidence>
<keyword evidence="8" id="KW-0906">Nuclear pore complex</keyword>
<reference evidence="11 12" key="1">
    <citation type="submission" date="2023-09" db="EMBL/GenBank/DDBJ databases">
        <title>Pangenome analysis of Batrachochytrium dendrobatidis and related Chytrids.</title>
        <authorList>
            <person name="Yacoub M.N."/>
            <person name="Stajich J.E."/>
            <person name="James T.Y."/>
        </authorList>
    </citation>
    <scope>NUCLEOTIDE SEQUENCE [LARGE SCALE GENOMIC DNA]</scope>
    <source>
        <strain evidence="11 12">JEL0888</strain>
    </source>
</reference>
<evidence type="ECO:0000313" key="12">
    <source>
        <dbReference type="Proteomes" id="UP001527925"/>
    </source>
</evidence>
<dbReference type="PRINTS" id="PR00320">
    <property type="entry name" value="GPROTEINBRPT"/>
</dbReference>
<dbReference type="InterPro" id="IPR015943">
    <property type="entry name" value="WD40/YVTN_repeat-like_dom_sf"/>
</dbReference>
<dbReference type="SUPFAM" id="SSF50978">
    <property type="entry name" value="WD40 repeat-like"/>
    <property type="match status" value="1"/>
</dbReference>
<dbReference type="InterPro" id="IPR020472">
    <property type="entry name" value="WD40_PAC1"/>
</dbReference>
<dbReference type="GO" id="GO:0016787">
    <property type="term" value="F:hydrolase activity"/>
    <property type="evidence" value="ECO:0007669"/>
    <property type="project" value="UniProtKB-KW"/>
</dbReference>
<keyword evidence="4 10" id="KW-0853">WD repeat</keyword>
<feature type="repeat" description="WD" evidence="10">
    <location>
        <begin position="285"/>
        <end position="317"/>
    </location>
</feature>
<keyword evidence="12" id="KW-1185">Reference proteome</keyword>
<dbReference type="PROSITE" id="PS50082">
    <property type="entry name" value="WD_REPEATS_2"/>
    <property type="match status" value="2"/>
</dbReference>
<comment type="caution">
    <text evidence="11">The sequence shown here is derived from an EMBL/GenBank/DDBJ whole genome shotgun (WGS) entry which is preliminary data.</text>
</comment>
<evidence type="ECO:0000256" key="10">
    <source>
        <dbReference type="PROSITE-ProRule" id="PRU00221"/>
    </source>
</evidence>
<dbReference type="Gene3D" id="2.130.10.10">
    <property type="entry name" value="YVTN repeat-like/Quinoprotein amine dehydrogenase"/>
    <property type="match status" value="1"/>
</dbReference>
<dbReference type="Proteomes" id="UP001527925">
    <property type="component" value="Unassembled WGS sequence"/>
</dbReference>